<proteinExistence type="predicted"/>
<dbReference type="SMART" id="SM00387">
    <property type="entry name" value="HATPase_c"/>
    <property type="match status" value="1"/>
</dbReference>
<dbReference type="EMBL" id="JADKCH010000008">
    <property type="protein sequence ID" value="MBK8572782.1"/>
    <property type="molecule type" value="Genomic_DNA"/>
</dbReference>
<dbReference type="InterPro" id="IPR036097">
    <property type="entry name" value="HisK_dim/P_sf"/>
</dbReference>
<keyword evidence="6" id="KW-0418">Kinase</keyword>
<dbReference type="Pfam" id="PF00512">
    <property type="entry name" value="HisKA"/>
    <property type="match status" value="1"/>
</dbReference>
<keyword evidence="3" id="KW-0597">Phosphoprotein</keyword>
<gene>
    <name evidence="6" type="ORF">IPN91_09095</name>
</gene>
<evidence type="ECO:0000313" key="6">
    <source>
        <dbReference type="EMBL" id="MBK8572782.1"/>
    </source>
</evidence>
<accession>A0A936K7V1</accession>
<feature type="transmembrane region" description="Helical" evidence="4">
    <location>
        <begin position="155"/>
        <end position="178"/>
    </location>
</feature>
<dbReference type="PANTHER" id="PTHR43065:SF42">
    <property type="entry name" value="TWO-COMPONENT SENSOR PPRA"/>
    <property type="match status" value="1"/>
</dbReference>
<dbReference type="SUPFAM" id="SSF55874">
    <property type="entry name" value="ATPase domain of HSP90 chaperone/DNA topoisomerase II/histidine kinase"/>
    <property type="match status" value="1"/>
</dbReference>
<dbReference type="Pfam" id="PF02518">
    <property type="entry name" value="HATPase_c"/>
    <property type="match status" value="1"/>
</dbReference>
<keyword evidence="6" id="KW-0808">Transferase</keyword>
<dbReference type="InterPro" id="IPR005467">
    <property type="entry name" value="His_kinase_dom"/>
</dbReference>
<dbReference type="InterPro" id="IPR036890">
    <property type="entry name" value="HATPase_C_sf"/>
</dbReference>
<feature type="transmembrane region" description="Helical" evidence="4">
    <location>
        <begin position="116"/>
        <end position="135"/>
    </location>
</feature>
<keyword evidence="4" id="KW-0812">Transmembrane</keyword>
<comment type="caution">
    <text evidence="6">The sequence shown here is derived from an EMBL/GenBank/DDBJ whole genome shotgun (WGS) entry which is preliminary data.</text>
</comment>
<feature type="transmembrane region" description="Helical" evidence="4">
    <location>
        <begin position="42"/>
        <end position="62"/>
    </location>
</feature>
<dbReference type="Gene3D" id="1.10.287.130">
    <property type="match status" value="1"/>
</dbReference>
<reference evidence="6 7" key="1">
    <citation type="submission" date="2020-10" db="EMBL/GenBank/DDBJ databases">
        <title>Connecting structure to function with the recovery of over 1000 high-quality activated sludge metagenome-assembled genomes encoding full-length rRNA genes using long-read sequencing.</title>
        <authorList>
            <person name="Singleton C.M."/>
            <person name="Petriglieri F."/>
            <person name="Kristensen J.M."/>
            <person name="Kirkegaard R.H."/>
            <person name="Michaelsen T.Y."/>
            <person name="Andersen M.H."/>
            <person name="Karst S.M."/>
            <person name="Dueholm M.S."/>
            <person name="Nielsen P.H."/>
            <person name="Albertsen M."/>
        </authorList>
    </citation>
    <scope>NUCLEOTIDE SEQUENCE [LARGE SCALE GENOMIC DNA]</scope>
    <source>
        <strain evidence="6">OdNE_18-Q3-R46-58_MAXAC.008</strain>
    </source>
</reference>
<organism evidence="6 7">
    <name type="scientific">Candidatus Geothrix odensensis</name>
    <dbReference type="NCBI Taxonomy" id="2954440"/>
    <lineage>
        <taxon>Bacteria</taxon>
        <taxon>Pseudomonadati</taxon>
        <taxon>Acidobacteriota</taxon>
        <taxon>Holophagae</taxon>
        <taxon>Holophagales</taxon>
        <taxon>Holophagaceae</taxon>
        <taxon>Geothrix</taxon>
    </lineage>
</organism>
<dbReference type="EC" id="2.7.13.3" evidence="2"/>
<dbReference type="InterPro" id="IPR004358">
    <property type="entry name" value="Sig_transdc_His_kin-like_C"/>
</dbReference>
<dbReference type="PROSITE" id="PS50109">
    <property type="entry name" value="HIS_KIN"/>
    <property type="match status" value="1"/>
</dbReference>
<protein>
    <recommendedName>
        <fullName evidence="2">histidine kinase</fullName>
        <ecNumber evidence="2">2.7.13.3</ecNumber>
    </recommendedName>
</protein>
<dbReference type="Gene3D" id="3.30.565.10">
    <property type="entry name" value="Histidine kinase-like ATPase, C-terminal domain"/>
    <property type="match status" value="1"/>
</dbReference>
<evidence type="ECO:0000256" key="4">
    <source>
        <dbReference type="SAM" id="Phobius"/>
    </source>
</evidence>
<evidence type="ECO:0000256" key="1">
    <source>
        <dbReference type="ARBA" id="ARBA00000085"/>
    </source>
</evidence>
<dbReference type="GO" id="GO:0000155">
    <property type="term" value="F:phosphorelay sensor kinase activity"/>
    <property type="evidence" value="ECO:0007669"/>
    <property type="project" value="InterPro"/>
</dbReference>
<dbReference type="PRINTS" id="PR00344">
    <property type="entry name" value="BCTRLSENSOR"/>
</dbReference>
<feature type="transmembrane region" description="Helical" evidence="4">
    <location>
        <begin position="82"/>
        <end position="104"/>
    </location>
</feature>
<sequence length="423" mass="44940">MSHPRFGISLTWLLRLRWITAAAQTAAILVAKRLLPEELNILPLLGLVAFGALSNAGLWWRLRQPEPVRPALPGLVLGLDSLLLTGLLYGSGGAANPFTAIYLVHVTLAAVVMRGLWAWALGLLSISGFGLLFFYNVHVHSLAHMDHGSGSGVSLHLVGMWVAFAITAGLIAAFVGLVTEALRQRDEELAALRDLTARQSRLAALTTLAAGVAHELGTPLGTIAVAAKELQRTAEALGGQGSDMAQDAALIREEVGRCRRILDQMAEPSGTTLGEAFQTLAWPELEAELTEGLSAVDRSRLIFQWPATACGPMPRRGLVRALRAVLANALEATPRPGSVTILAREAEGTWHLEVEDRGTGMTPEVLARAGEPFFSTKPTGSGMGLGLFLARTFAEQLGGELRVASAPGHGTKVQVSWPQVAHG</sequence>
<dbReference type="SUPFAM" id="SSF47384">
    <property type="entry name" value="Homodimeric domain of signal transducing histidine kinase"/>
    <property type="match status" value="1"/>
</dbReference>
<evidence type="ECO:0000259" key="5">
    <source>
        <dbReference type="PROSITE" id="PS50109"/>
    </source>
</evidence>
<keyword evidence="4" id="KW-0472">Membrane</keyword>
<dbReference type="AlphaFoldDB" id="A0A936K7V1"/>
<evidence type="ECO:0000256" key="3">
    <source>
        <dbReference type="ARBA" id="ARBA00022553"/>
    </source>
</evidence>
<dbReference type="PANTHER" id="PTHR43065">
    <property type="entry name" value="SENSOR HISTIDINE KINASE"/>
    <property type="match status" value="1"/>
</dbReference>
<dbReference type="Proteomes" id="UP000709959">
    <property type="component" value="Unassembled WGS sequence"/>
</dbReference>
<dbReference type="InterPro" id="IPR003594">
    <property type="entry name" value="HATPase_dom"/>
</dbReference>
<dbReference type="InterPro" id="IPR003661">
    <property type="entry name" value="HisK_dim/P_dom"/>
</dbReference>
<name>A0A936K7V1_9BACT</name>
<dbReference type="CDD" id="cd00082">
    <property type="entry name" value="HisKA"/>
    <property type="match status" value="1"/>
</dbReference>
<evidence type="ECO:0000256" key="2">
    <source>
        <dbReference type="ARBA" id="ARBA00012438"/>
    </source>
</evidence>
<dbReference type="SMART" id="SM00388">
    <property type="entry name" value="HisKA"/>
    <property type="match status" value="1"/>
</dbReference>
<comment type="catalytic activity">
    <reaction evidence="1">
        <text>ATP + protein L-histidine = ADP + protein N-phospho-L-histidine.</text>
        <dbReference type="EC" id="2.7.13.3"/>
    </reaction>
</comment>
<feature type="domain" description="Histidine kinase" evidence="5">
    <location>
        <begin position="211"/>
        <end position="421"/>
    </location>
</feature>
<keyword evidence="4" id="KW-1133">Transmembrane helix</keyword>
<evidence type="ECO:0000313" key="7">
    <source>
        <dbReference type="Proteomes" id="UP000709959"/>
    </source>
</evidence>